<dbReference type="GO" id="GO:0015344">
    <property type="term" value="F:siderophore uptake transmembrane transporter activity"/>
    <property type="evidence" value="ECO:0007669"/>
    <property type="project" value="TreeGrafter"/>
</dbReference>
<keyword evidence="5 9" id="KW-0798">TonB box</keyword>
<dbReference type="Gene3D" id="2.40.170.20">
    <property type="entry name" value="TonB-dependent receptor, beta-barrel domain"/>
    <property type="match status" value="1"/>
</dbReference>
<protein>
    <submittedName>
        <fullName evidence="13">Outer membrane receptor for ferrienterochelin and colicins</fullName>
    </submittedName>
</protein>
<dbReference type="Pfam" id="PF07715">
    <property type="entry name" value="Plug"/>
    <property type="match status" value="1"/>
</dbReference>
<accession>A0A1H2WP03</accession>
<dbReference type="Pfam" id="PF00593">
    <property type="entry name" value="TonB_dep_Rec_b-barrel"/>
    <property type="match status" value="1"/>
</dbReference>
<dbReference type="PANTHER" id="PTHR30069:SF57">
    <property type="entry name" value="TONB-DEPENDENT RECEPTOR"/>
    <property type="match status" value="1"/>
</dbReference>
<name>A0A1H2WP03_9FLAO</name>
<evidence type="ECO:0000256" key="10">
    <source>
        <dbReference type="SAM" id="SignalP"/>
    </source>
</evidence>
<dbReference type="InterPro" id="IPR036942">
    <property type="entry name" value="Beta-barrel_TonB_sf"/>
</dbReference>
<dbReference type="InterPro" id="IPR012910">
    <property type="entry name" value="Plug_dom"/>
</dbReference>
<sequence>MKTIIFRMLFFFIPVLAIAQQATFKGKITAEGKPILGADVILRKGSEVKGTSSKASGEYSVKVPAGEYKLTISSVGFKTINQSLTLAEGETITQNFALQRDLLEIDQVVVTATRNIIPQYKSPVVVSKVTGHIFETTQSLSLAEGLNFTPGLRTETNCQNCGFNQLRINGLEGSYSQILINGRPVFSSLAGVYGLEMIPANMIDRVEVVRGAGSALYGGNAIGGTVNILTKDPTHNTFMIGNSLSLMKDGSPDNTLFANTSVVAEDFDKGLTLFAYQRNRKPYDANDDGYSEITKLHNTTFGADAFWNPAENSKIKLNLNSINEFRRGGNKFDLLPHQSDITEQLRHRIMAGDLSYERFSDDLAHKFSLYTSAQYTDRDGYYGGGLGYAVNSKDEFDALGAEDKEDYFKALAKYGHTTELVGVGGVQYAYTFSPELNLSLGSEYKYDKVNDNYVGQNRAVDQTVRTYGNYLQVEWNPIKKLTLLGGSRYDYVDIKGDYLFAGVDKNSNKQISKFVPRLTAMYDLSETLKLRGSFAQGYRAPQAFDEDLHTEVLDGEPIFVELDKDLSSETSNSYTASLNYTQREGNTQANLILEGFYTRINDRFINQDLTDIDNIKHKLKTNATDQLHIIGANIEANFAFGSQWVWQTGFTYQQSRFTKEQTIWENEDATSPKKVTSDRVMRSPDLYGYTTLSYNPIAALKLSYNGVFTGQMYVPHVIDAESGEQILVKSPNFYEQNLRAAYAFTLKNNYKLEVFAGVKNIFDQYQKDFDKGKDRDADYIYGPQHPRTFFVGLTLSLD</sequence>
<keyword evidence="6 8" id="KW-0472">Membrane</keyword>
<keyword evidence="4 8" id="KW-0812">Transmembrane</keyword>
<dbReference type="SUPFAM" id="SSF49464">
    <property type="entry name" value="Carboxypeptidase regulatory domain-like"/>
    <property type="match status" value="1"/>
</dbReference>
<dbReference type="InterPro" id="IPR008969">
    <property type="entry name" value="CarboxyPept-like_regulatory"/>
</dbReference>
<dbReference type="InterPro" id="IPR000531">
    <property type="entry name" value="Beta-barrel_TonB"/>
</dbReference>
<dbReference type="InterPro" id="IPR039426">
    <property type="entry name" value="TonB-dep_rcpt-like"/>
</dbReference>
<dbReference type="PROSITE" id="PS52016">
    <property type="entry name" value="TONB_DEPENDENT_REC_3"/>
    <property type="match status" value="1"/>
</dbReference>
<organism evidence="13 14">
    <name type="scientific">Capnocytophaga granulosa</name>
    <dbReference type="NCBI Taxonomy" id="45242"/>
    <lineage>
        <taxon>Bacteria</taxon>
        <taxon>Pseudomonadati</taxon>
        <taxon>Bacteroidota</taxon>
        <taxon>Flavobacteriia</taxon>
        <taxon>Flavobacteriales</taxon>
        <taxon>Flavobacteriaceae</taxon>
        <taxon>Capnocytophaga</taxon>
    </lineage>
</organism>
<evidence type="ECO:0000256" key="7">
    <source>
        <dbReference type="ARBA" id="ARBA00023237"/>
    </source>
</evidence>
<keyword evidence="13" id="KW-0675">Receptor</keyword>
<evidence type="ECO:0000313" key="13">
    <source>
        <dbReference type="EMBL" id="SDW81729.1"/>
    </source>
</evidence>
<dbReference type="RefSeq" id="WP_016420761.1">
    <property type="nucleotide sequence ID" value="NZ_FNND01000004.1"/>
</dbReference>
<dbReference type="AlphaFoldDB" id="A0A1H2WP03"/>
<feature type="domain" description="TonB-dependent receptor plug" evidence="12">
    <location>
        <begin position="119"/>
        <end position="225"/>
    </location>
</feature>
<feature type="domain" description="TonB-dependent receptor-like beta-barrel" evidence="11">
    <location>
        <begin position="307"/>
        <end position="761"/>
    </location>
</feature>
<evidence type="ECO:0000256" key="4">
    <source>
        <dbReference type="ARBA" id="ARBA00022692"/>
    </source>
</evidence>
<comment type="subcellular location">
    <subcellularLocation>
        <location evidence="1 8">Cell outer membrane</location>
        <topology evidence="1 8">Multi-pass membrane protein</topology>
    </subcellularLocation>
</comment>
<comment type="caution">
    <text evidence="13">The sequence shown here is derived from an EMBL/GenBank/DDBJ whole genome shotgun (WGS) entry which is preliminary data.</text>
</comment>
<dbReference type="Pfam" id="PF13715">
    <property type="entry name" value="CarbopepD_reg_2"/>
    <property type="match status" value="1"/>
</dbReference>
<keyword evidence="7 8" id="KW-0998">Cell outer membrane</keyword>
<dbReference type="SUPFAM" id="SSF56935">
    <property type="entry name" value="Porins"/>
    <property type="match status" value="1"/>
</dbReference>
<evidence type="ECO:0000313" key="14">
    <source>
        <dbReference type="Proteomes" id="UP000182771"/>
    </source>
</evidence>
<evidence type="ECO:0000256" key="3">
    <source>
        <dbReference type="ARBA" id="ARBA00022452"/>
    </source>
</evidence>
<evidence type="ECO:0000259" key="11">
    <source>
        <dbReference type="Pfam" id="PF00593"/>
    </source>
</evidence>
<dbReference type="Gene3D" id="2.60.40.1120">
    <property type="entry name" value="Carboxypeptidase-like, regulatory domain"/>
    <property type="match status" value="1"/>
</dbReference>
<evidence type="ECO:0000256" key="6">
    <source>
        <dbReference type="ARBA" id="ARBA00023136"/>
    </source>
</evidence>
<evidence type="ECO:0000259" key="12">
    <source>
        <dbReference type="Pfam" id="PF07715"/>
    </source>
</evidence>
<keyword evidence="2 8" id="KW-0813">Transport</keyword>
<dbReference type="GO" id="GO:0009279">
    <property type="term" value="C:cell outer membrane"/>
    <property type="evidence" value="ECO:0007669"/>
    <property type="project" value="UniProtKB-SubCell"/>
</dbReference>
<dbReference type="InterPro" id="IPR037066">
    <property type="entry name" value="Plug_dom_sf"/>
</dbReference>
<keyword evidence="3 8" id="KW-1134">Transmembrane beta strand</keyword>
<comment type="similarity">
    <text evidence="8 9">Belongs to the TonB-dependent receptor family.</text>
</comment>
<dbReference type="Proteomes" id="UP000182771">
    <property type="component" value="Unassembled WGS sequence"/>
</dbReference>
<evidence type="ECO:0000256" key="5">
    <source>
        <dbReference type="ARBA" id="ARBA00023077"/>
    </source>
</evidence>
<feature type="signal peptide" evidence="10">
    <location>
        <begin position="1"/>
        <end position="19"/>
    </location>
</feature>
<evidence type="ECO:0000256" key="8">
    <source>
        <dbReference type="PROSITE-ProRule" id="PRU01360"/>
    </source>
</evidence>
<dbReference type="GeneID" id="85017340"/>
<reference evidence="13 14" key="1">
    <citation type="submission" date="2016-10" db="EMBL/GenBank/DDBJ databases">
        <authorList>
            <person name="Varghese N."/>
            <person name="Submissions S."/>
        </authorList>
    </citation>
    <scope>NUCLEOTIDE SEQUENCE [LARGE SCALE GENOMIC DNA]</scope>
    <source>
        <strain evidence="13 14">DSM 11449</strain>
    </source>
</reference>
<dbReference type="PANTHER" id="PTHR30069">
    <property type="entry name" value="TONB-DEPENDENT OUTER MEMBRANE RECEPTOR"/>
    <property type="match status" value="1"/>
</dbReference>
<keyword evidence="10" id="KW-0732">Signal</keyword>
<keyword evidence="14" id="KW-1185">Reference proteome</keyword>
<evidence type="ECO:0000256" key="9">
    <source>
        <dbReference type="RuleBase" id="RU003357"/>
    </source>
</evidence>
<gene>
    <name evidence="13" type="ORF">SAMN05444420_104139</name>
</gene>
<feature type="chain" id="PRO_5028847732" evidence="10">
    <location>
        <begin position="20"/>
        <end position="798"/>
    </location>
</feature>
<proteinExistence type="inferred from homology"/>
<dbReference type="EMBL" id="FNND01000004">
    <property type="protein sequence ID" value="SDW81729.1"/>
    <property type="molecule type" value="Genomic_DNA"/>
</dbReference>
<dbReference type="OrthoDB" id="1109239at2"/>
<evidence type="ECO:0000256" key="2">
    <source>
        <dbReference type="ARBA" id="ARBA00022448"/>
    </source>
</evidence>
<dbReference type="Gene3D" id="2.170.130.10">
    <property type="entry name" value="TonB-dependent receptor, plug domain"/>
    <property type="match status" value="1"/>
</dbReference>
<dbReference type="GO" id="GO:0044718">
    <property type="term" value="P:siderophore transmembrane transport"/>
    <property type="evidence" value="ECO:0007669"/>
    <property type="project" value="TreeGrafter"/>
</dbReference>
<evidence type="ECO:0000256" key="1">
    <source>
        <dbReference type="ARBA" id="ARBA00004571"/>
    </source>
</evidence>